<dbReference type="Pfam" id="PF01943">
    <property type="entry name" value="Polysacc_synt"/>
    <property type="match status" value="1"/>
</dbReference>
<feature type="transmembrane region" description="Helical" evidence="6">
    <location>
        <begin position="287"/>
        <end position="310"/>
    </location>
</feature>
<reference evidence="7 8" key="1">
    <citation type="submission" date="2019-02" db="EMBL/GenBank/DDBJ databases">
        <title>Genomic Encyclopedia of Archaeal and Bacterial Type Strains, Phase II (KMG-II): from individual species to whole genera.</title>
        <authorList>
            <person name="Goeker M."/>
        </authorList>
    </citation>
    <scope>NUCLEOTIDE SEQUENCE [LARGE SCALE GENOMIC DNA]</scope>
    <source>
        <strain evidence="7 8">DSM 21411</strain>
    </source>
</reference>
<evidence type="ECO:0000256" key="4">
    <source>
        <dbReference type="ARBA" id="ARBA00022989"/>
    </source>
</evidence>
<evidence type="ECO:0000313" key="7">
    <source>
        <dbReference type="EMBL" id="RZS96980.1"/>
    </source>
</evidence>
<feature type="transmembrane region" description="Helical" evidence="6">
    <location>
        <begin position="143"/>
        <end position="166"/>
    </location>
</feature>
<accession>A0A4Q7PBN9</accession>
<feature type="transmembrane region" description="Helical" evidence="6">
    <location>
        <begin position="418"/>
        <end position="438"/>
    </location>
</feature>
<dbReference type="AlphaFoldDB" id="A0A4Q7PBN9"/>
<keyword evidence="3 6" id="KW-0812">Transmembrane</keyword>
<dbReference type="PANTHER" id="PTHR30250:SF11">
    <property type="entry name" value="O-ANTIGEN TRANSPORTER-RELATED"/>
    <property type="match status" value="1"/>
</dbReference>
<evidence type="ECO:0000256" key="6">
    <source>
        <dbReference type="SAM" id="Phobius"/>
    </source>
</evidence>
<comment type="caution">
    <text evidence="7">The sequence shown here is derived from an EMBL/GenBank/DDBJ whole genome shotgun (WGS) entry which is preliminary data.</text>
</comment>
<comment type="subcellular location">
    <subcellularLocation>
        <location evidence="1">Cell membrane</location>
        <topology evidence="1">Multi-pass membrane protein</topology>
    </subcellularLocation>
</comment>
<keyword evidence="2" id="KW-1003">Cell membrane</keyword>
<proteinExistence type="predicted"/>
<feature type="transmembrane region" description="Helical" evidence="6">
    <location>
        <begin position="391"/>
        <end position="412"/>
    </location>
</feature>
<feature type="transmembrane region" description="Helical" evidence="6">
    <location>
        <begin position="58"/>
        <end position="79"/>
    </location>
</feature>
<feature type="transmembrane region" description="Helical" evidence="6">
    <location>
        <begin position="178"/>
        <end position="197"/>
    </location>
</feature>
<feature type="transmembrane region" description="Helical" evidence="6">
    <location>
        <begin position="203"/>
        <end position="226"/>
    </location>
</feature>
<feature type="transmembrane region" description="Helical" evidence="6">
    <location>
        <begin position="331"/>
        <end position="354"/>
    </location>
</feature>
<dbReference type="Proteomes" id="UP000292209">
    <property type="component" value="Unassembled WGS sequence"/>
</dbReference>
<dbReference type="InterPro" id="IPR002797">
    <property type="entry name" value="Polysacc_synth"/>
</dbReference>
<keyword evidence="8" id="KW-1185">Reference proteome</keyword>
<feature type="transmembrane region" description="Helical" evidence="6">
    <location>
        <begin position="360"/>
        <end position="379"/>
    </location>
</feature>
<keyword evidence="4 6" id="KW-1133">Transmembrane helix</keyword>
<dbReference type="EMBL" id="SGXG01000001">
    <property type="protein sequence ID" value="RZS96980.1"/>
    <property type="molecule type" value="Genomic_DNA"/>
</dbReference>
<protein>
    <submittedName>
        <fullName evidence="7">O-antigen/teichoic acid export membrane protein</fullName>
    </submittedName>
</protein>
<evidence type="ECO:0000313" key="8">
    <source>
        <dbReference type="Proteomes" id="UP000292209"/>
    </source>
</evidence>
<evidence type="ECO:0000256" key="2">
    <source>
        <dbReference type="ARBA" id="ARBA00022475"/>
    </source>
</evidence>
<organism evidence="7 8">
    <name type="scientific">Cecembia calidifontis</name>
    <dbReference type="NCBI Taxonomy" id="1187080"/>
    <lineage>
        <taxon>Bacteria</taxon>
        <taxon>Pseudomonadati</taxon>
        <taxon>Bacteroidota</taxon>
        <taxon>Cytophagia</taxon>
        <taxon>Cytophagales</taxon>
        <taxon>Cyclobacteriaceae</taxon>
        <taxon>Cecembia</taxon>
    </lineage>
</organism>
<name>A0A4Q7PBN9_9BACT</name>
<evidence type="ECO:0000256" key="5">
    <source>
        <dbReference type="ARBA" id="ARBA00023136"/>
    </source>
</evidence>
<evidence type="ECO:0000256" key="1">
    <source>
        <dbReference type="ARBA" id="ARBA00004651"/>
    </source>
</evidence>
<feature type="transmembrane region" description="Helical" evidence="6">
    <location>
        <begin position="32"/>
        <end position="52"/>
    </location>
</feature>
<gene>
    <name evidence="7" type="ORF">BC751_2576</name>
</gene>
<sequence>MHFFEILLDRFNNLYTRGDRSSLVFKNIVNSIFFKGLGIVLSLILVPMSISYVGAEEYGVWLTVSSVASWMIQFDFGLGNGLRNKLTKDNSLQDFENARVYVSSIYAVMALIAVGFLVIFLIFDQFVDWQTVFNTPDNLSSPIKTVVYLVMILVCISFVVQLLHTILTAVHLNYKANLVNTFCLLFSLIVLSAFYYFSESNLVLLVVALGFASLLATLFFSVYYFFNDLKKYRPSFNKIDFKTSKSLISVGGMFFIIQIGTLVLYQTSNIIIANVLGHEDVAVYNVVYKYFTALFMVVSVILNPYWTGFAEAFGLNDYTWIKNSMKKLRKIFFLFIILNVFSLFVSPFVFEIWIGERLNIPFEVTFFISLYFLVFFWFNIHMTLINGVGKLRVLVIVILIAAFVNVPLSIYLGKLWGLIGVVSANSIVLFVLGIVTYIQSQKIINQKAEGIWFK</sequence>
<dbReference type="GO" id="GO:0005886">
    <property type="term" value="C:plasma membrane"/>
    <property type="evidence" value="ECO:0007669"/>
    <property type="project" value="UniProtKB-SubCell"/>
</dbReference>
<dbReference type="InterPro" id="IPR050833">
    <property type="entry name" value="Poly_Biosynth_Transport"/>
</dbReference>
<evidence type="ECO:0000256" key="3">
    <source>
        <dbReference type="ARBA" id="ARBA00022692"/>
    </source>
</evidence>
<dbReference type="PANTHER" id="PTHR30250">
    <property type="entry name" value="PST FAMILY PREDICTED COLANIC ACID TRANSPORTER"/>
    <property type="match status" value="1"/>
</dbReference>
<keyword evidence="5 6" id="KW-0472">Membrane</keyword>
<feature type="transmembrane region" description="Helical" evidence="6">
    <location>
        <begin position="100"/>
        <end position="123"/>
    </location>
</feature>
<feature type="transmembrane region" description="Helical" evidence="6">
    <location>
        <begin position="247"/>
        <end position="267"/>
    </location>
</feature>